<dbReference type="PROSITE" id="PS50238">
    <property type="entry name" value="RHOGAP"/>
    <property type="match status" value="1"/>
</dbReference>
<dbReference type="InterPro" id="IPR039102">
    <property type="entry name" value="FAM13"/>
</dbReference>
<feature type="region of interest" description="Disordered" evidence="1">
    <location>
        <begin position="243"/>
        <end position="304"/>
    </location>
</feature>
<feature type="domain" description="Rho-GAP" evidence="2">
    <location>
        <begin position="42"/>
        <end position="239"/>
    </location>
</feature>
<reference evidence="3 4" key="1">
    <citation type="submission" date="2019-01" db="EMBL/GenBank/DDBJ databases">
        <title>A draft genome assembly of the solar-powered sea slug Elysia chlorotica.</title>
        <authorList>
            <person name="Cai H."/>
            <person name="Li Q."/>
            <person name="Fang X."/>
            <person name="Li J."/>
            <person name="Curtis N.E."/>
            <person name="Altenburger A."/>
            <person name="Shibata T."/>
            <person name="Feng M."/>
            <person name="Maeda T."/>
            <person name="Schwartz J.A."/>
            <person name="Shigenobu S."/>
            <person name="Lundholm N."/>
            <person name="Nishiyama T."/>
            <person name="Yang H."/>
            <person name="Hasebe M."/>
            <person name="Li S."/>
            <person name="Pierce S.K."/>
            <person name="Wang J."/>
        </authorList>
    </citation>
    <scope>NUCLEOTIDE SEQUENCE [LARGE SCALE GENOMIC DNA]</scope>
    <source>
        <strain evidence="3">EC2010</strain>
        <tissue evidence="3">Whole organism of an adult</tissue>
    </source>
</reference>
<evidence type="ECO:0000259" key="2">
    <source>
        <dbReference type="PROSITE" id="PS50238"/>
    </source>
</evidence>
<dbReference type="AlphaFoldDB" id="A0A3S1ARM3"/>
<feature type="region of interest" description="Disordered" evidence="1">
    <location>
        <begin position="465"/>
        <end position="653"/>
    </location>
</feature>
<accession>A0A3S1ARM3</accession>
<evidence type="ECO:0000313" key="3">
    <source>
        <dbReference type="EMBL" id="RUS70128.1"/>
    </source>
</evidence>
<feature type="compositionally biased region" description="Polar residues" evidence="1">
    <location>
        <begin position="271"/>
        <end position="281"/>
    </location>
</feature>
<proteinExistence type="predicted"/>
<feature type="region of interest" description="Disordered" evidence="1">
    <location>
        <begin position="706"/>
        <end position="727"/>
    </location>
</feature>
<feature type="compositionally biased region" description="Polar residues" evidence="1">
    <location>
        <begin position="558"/>
        <end position="585"/>
    </location>
</feature>
<keyword evidence="4" id="KW-1185">Reference proteome</keyword>
<gene>
    <name evidence="3" type="ORF">EGW08_022112</name>
</gene>
<comment type="caution">
    <text evidence="3">The sequence shown here is derived from an EMBL/GenBank/DDBJ whole genome shotgun (WGS) entry which is preliminary data.</text>
</comment>
<dbReference type="Proteomes" id="UP000271974">
    <property type="component" value="Unassembled WGS sequence"/>
</dbReference>
<dbReference type="EMBL" id="RQTK01001485">
    <property type="protein sequence ID" value="RUS70128.1"/>
    <property type="molecule type" value="Genomic_DNA"/>
</dbReference>
<sequence length="768" mass="84234">MERIKNLISPRARRKKLELAAVGGGGDSGGTGSGRTARTFGIPLEQLVARLPGGELSQPGPTVPFVVRRLCEFIYKHGLDNMGLFRVSGSVRVVERMRLQFELTGDVDLEGEMDVAATAGLLRVFLRDLPDTLVPEKLTPRFFNIVQGYTDKSVILEELKKALELLPEESYNVLKYISSLLVVVAENEAENKMTAYSLAILFGPNVFRYELTSGMGGLRDMDSSKEVMQLFISHYETLFADDDEPSPKQFWERGNKRRSPPPRPPPPKVQSMPSFQSQSLDSVDGPPMSQIMSSSTSSLDYRPVPSPRKIKNVLDISPSLEVDAREMPSLAVSSSIIPLFSPREDLDHNRAHSPFTLESETHSIIESPMITARTSEFVEKTIVQTISEHIFGSMDFNQNSGPHSPGSSKRFVNVDNIEGSPVDLPVARPRHTVAANASRVTTYHGTNGSDKLASQDDQMHEFDGIERNDILTGHKKPVGPPRRTPSRKHRHSVEGPVDLGGLRSGLTSGRGLGKTLPKLNHLPHGSGLNHHPQGGGNSNRDKENQGGRELLEGYSGAGTHSLSVAGSNNSSVSQVKDFQLGSPTSDIAGGNKPKTHQGKKNEDRALTPQSLSVLNSQESSDQSVQSLQSPSSSSPMSSSNGTMERSPTNGIKLFIPPLDFTTLHEHVDGTEPIPVSKGQFDTQIWIKTNQLAEPDETNVAVISPRSHKLKKKNGASTNTDIPPSPPIQQDIYKKHSDDECSYRLRQLTKKISGLKKKIKHFEEVFELQ</sequence>
<dbReference type="InterPro" id="IPR008936">
    <property type="entry name" value="Rho_GTPase_activation_prot"/>
</dbReference>
<feature type="compositionally biased region" description="Low complexity" evidence="1">
    <location>
        <begin position="616"/>
        <end position="639"/>
    </location>
</feature>
<feature type="non-terminal residue" evidence="3">
    <location>
        <position position="768"/>
    </location>
</feature>
<dbReference type="InterPro" id="IPR000198">
    <property type="entry name" value="RhoGAP_dom"/>
</dbReference>
<dbReference type="OrthoDB" id="185175at2759"/>
<feature type="compositionally biased region" description="Basic and acidic residues" evidence="1">
    <location>
        <begin position="539"/>
        <end position="551"/>
    </location>
</feature>
<dbReference type="GO" id="GO:0007165">
    <property type="term" value="P:signal transduction"/>
    <property type="evidence" value="ECO:0007669"/>
    <property type="project" value="InterPro"/>
</dbReference>
<dbReference type="PANTHER" id="PTHR15904:SF17">
    <property type="entry name" value="RHO-GAP DOMAIN-CONTAINING PROTEIN"/>
    <property type="match status" value="1"/>
</dbReference>
<feature type="compositionally biased region" description="Polar residues" evidence="1">
    <location>
        <begin position="640"/>
        <end position="649"/>
    </location>
</feature>
<dbReference type="SUPFAM" id="SSF48350">
    <property type="entry name" value="GTPase activation domain, GAP"/>
    <property type="match status" value="1"/>
</dbReference>
<evidence type="ECO:0000313" key="4">
    <source>
        <dbReference type="Proteomes" id="UP000271974"/>
    </source>
</evidence>
<dbReference type="SMART" id="SM00324">
    <property type="entry name" value="RhoGAP"/>
    <property type="match status" value="1"/>
</dbReference>
<dbReference type="Gene3D" id="1.10.555.10">
    <property type="entry name" value="Rho GTPase activation protein"/>
    <property type="match status" value="1"/>
</dbReference>
<dbReference type="Pfam" id="PF00620">
    <property type="entry name" value="RhoGAP"/>
    <property type="match status" value="1"/>
</dbReference>
<organism evidence="3 4">
    <name type="scientific">Elysia chlorotica</name>
    <name type="common">Eastern emerald elysia</name>
    <name type="synonym">Sea slug</name>
    <dbReference type="NCBI Taxonomy" id="188477"/>
    <lineage>
        <taxon>Eukaryota</taxon>
        <taxon>Metazoa</taxon>
        <taxon>Spiralia</taxon>
        <taxon>Lophotrochozoa</taxon>
        <taxon>Mollusca</taxon>
        <taxon>Gastropoda</taxon>
        <taxon>Heterobranchia</taxon>
        <taxon>Euthyneura</taxon>
        <taxon>Panpulmonata</taxon>
        <taxon>Sacoglossa</taxon>
        <taxon>Placobranchoidea</taxon>
        <taxon>Plakobranchidae</taxon>
        <taxon>Elysia</taxon>
    </lineage>
</organism>
<protein>
    <recommendedName>
        <fullName evidence="2">Rho-GAP domain-containing protein</fullName>
    </recommendedName>
</protein>
<evidence type="ECO:0000256" key="1">
    <source>
        <dbReference type="SAM" id="MobiDB-lite"/>
    </source>
</evidence>
<dbReference type="PANTHER" id="PTHR15904">
    <property type="entry name" value="FAM13"/>
    <property type="match status" value="1"/>
</dbReference>
<feature type="compositionally biased region" description="Low complexity" evidence="1">
    <location>
        <begin position="499"/>
        <end position="516"/>
    </location>
</feature>
<name>A0A3S1ARM3_ELYCH</name>
<dbReference type="STRING" id="188477.A0A3S1ARM3"/>